<reference evidence="3" key="2">
    <citation type="journal article" date="2008" name="Nucleic Acids Res.">
        <title>The rice annotation project database (RAP-DB): 2008 update.</title>
        <authorList>
            <consortium name="The rice annotation project (RAP)"/>
        </authorList>
    </citation>
    <scope>GENOME REANNOTATION</scope>
    <source>
        <strain evidence="3">cv. Nipponbare</strain>
    </source>
</reference>
<proteinExistence type="predicted"/>
<sequence>MQAARRCHYSRRRATGWLDPASAAGGVAGSGISSRRGWLDPASAAGGVAGSDVSICSRGGSALTAGMVQRQRRWAPSSASYRGSGGRHPR</sequence>
<evidence type="ECO:0000256" key="1">
    <source>
        <dbReference type="SAM" id="MobiDB-lite"/>
    </source>
</evidence>
<gene>
    <name evidence="2" type="ordered locus">Os04g0402700</name>
</gene>
<evidence type="ECO:0000313" key="2">
    <source>
        <dbReference type="EMBL" id="BAF14609.1"/>
    </source>
</evidence>
<evidence type="ECO:0000313" key="3">
    <source>
        <dbReference type="Proteomes" id="UP000000763"/>
    </source>
</evidence>
<dbReference type="EMBL" id="AP008210">
    <property type="protein sequence ID" value="BAF14609.1"/>
    <property type="molecule type" value="Genomic_DNA"/>
</dbReference>
<organism evidence="2 3">
    <name type="scientific">Oryza sativa subsp. japonica</name>
    <name type="common">Rice</name>
    <dbReference type="NCBI Taxonomy" id="39947"/>
    <lineage>
        <taxon>Eukaryota</taxon>
        <taxon>Viridiplantae</taxon>
        <taxon>Streptophyta</taxon>
        <taxon>Embryophyta</taxon>
        <taxon>Tracheophyta</taxon>
        <taxon>Spermatophyta</taxon>
        <taxon>Magnoliopsida</taxon>
        <taxon>Liliopsida</taxon>
        <taxon>Poales</taxon>
        <taxon>Poaceae</taxon>
        <taxon>BOP clade</taxon>
        <taxon>Oryzoideae</taxon>
        <taxon>Oryzeae</taxon>
        <taxon>Oryzinae</taxon>
        <taxon>Oryza</taxon>
        <taxon>Oryza sativa</taxon>
    </lineage>
</organism>
<protein>
    <submittedName>
        <fullName evidence="2">Os04g0402700 protein</fullName>
    </submittedName>
</protein>
<reference evidence="2 3" key="1">
    <citation type="journal article" date="2005" name="Nature">
        <title>The map-based sequence of the rice genome.</title>
        <authorList>
            <consortium name="International rice genome sequencing project (IRGSP)"/>
            <person name="Matsumoto T."/>
            <person name="Wu J."/>
            <person name="Kanamori H."/>
            <person name="Katayose Y."/>
            <person name="Fujisawa M."/>
            <person name="Namiki N."/>
            <person name="Mizuno H."/>
            <person name="Yamamoto K."/>
            <person name="Antonio B.A."/>
            <person name="Baba T."/>
            <person name="Sakata K."/>
            <person name="Nagamura Y."/>
            <person name="Aoki H."/>
            <person name="Arikawa K."/>
            <person name="Arita K."/>
            <person name="Bito T."/>
            <person name="Chiden Y."/>
            <person name="Fujitsuka N."/>
            <person name="Fukunaka R."/>
            <person name="Hamada M."/>
            <person name="Harada C."/>
            <person name="Hayashi A."/>
            <person name="Hijishita S."/>
            <person name="Honda M."/>
            <person name="Hosokawa S."/>
            <person name="Ichikawa Y."/>
            <person name="Idonuma A."/>
            <person name="Iijima M."/>
            <person name="Ikeda M."/>
            <person name="Ikeno M."/>
            <person name="Ito K."/>
            <person name="Ito S."/>
            <person name="Ito T."/>
            <person name="Ito Y."/>
            <person name="Ito Y."/>
            <person name="Iwabuchi A."/>
            <person name="Kamiya K."/>
            <person name="Karasawa W."/>
            <person name="Kurita K."/>
            <person name="Katagiri S."/>
            <person name="Kikuta A."/>
            <person name="Kobayashi H."/>
            <person name="Kobayashi N."/>
            <person name="Machita K."/>
            <person name="Maehara T."/>
            <person name="Masukawa M."/>
            <person name="Mizubayashi T."/>
            <person name="Mukai Y."/>
            <person name="Nagasaki H."/>
            <person name="Nagata Y."/>
            <person name="Naito S."/>
            <person name="Nakashima M."/>
            <person name="Nakama Y."/>
            <person name="Nakamichi Y."/>
            <person name="Nakamura M."/>
            <person name="Meguro A."/>
            <person name="Negishi M."/>
            <person name="Ohta I."/>
            <person name="Ohta T."/>
            <person name="Okamoto M."/>
            <person name="Ono N."/>
            <person name="Saji S."/>
            <person name="Sakaguchi M."/>
            <person name="Sakai K."/>
            <person name="Shibata M."/>
            <person name="Shimokawa T."/>
            <person name="Song J."/>
            <person name="Takazaki Y."/>
            <person name="Terasawa K."/>
            <person name="Tsugane M."/>
            <person name="Tsuji K."/>
            <person name="Ueda S."/>
            <person name="Waki K."/>
            <person name="Yamagata H."/>
            <person name="Yamamoto M."/>
            <person name="Yamamoto S."/>
            <person name="Yamane H."/>
            <person name="Yoshiki S."/>
            <person name="Yoshihara R."/>
            <person name="Yukawa K."/>
            <person name="Zhong H."/>
            <person name="Yano M."/>
            <person name="Yuan Q."/>
            <person name="Ouyang S."/>
            <person name="Liu J."/>
            <person name="Jones K.M."/>
            <person name="Gansberger K."/>
            <person name="Moffat K."/>
            <person name="Hill J."/>
            <person name="Bera J."/>
            <person name="Fadrosh D."/>
            <person name="Jin S."/>
            <person name="Johri S."/>
            <person name="Kim M."/>
            <person name="Overton L."/>
            <person name="Reardon M."/>
            <person name="Tsitrin T."/>
            <person name="Vuong H."/>
            <person name="Weaver B."/>
            <person name="Ciecko A."/>
            <person name="Tallon L."/>
            <person name="Jackson J."/>
            <person name="Pai G."/>
            <person name="Aken S.V."/>
            <person name="Utterback T."/>
            <person name="Reidmuller S."/>
            <person name="Feldblyum T."/>
            <person name="Hsiao J."/>
            <person name="Zismann V."/>
            <person name="Iobst S."/>
            <person name="de Vazeille A.R."/>
            <person name="Buell C.R."/>
            <person name="Ying K."/>
            <person name="Li Y."/>
            <person name="Lu T."/>
            <person name="Huang Y."/>
            <person name="Zhao Q."/>
            <person name="Feng Q."/>
            <person name="Zhang L."/>
            <person name="Zhu J."/>
            <person name="Weng Q."/>
            <person name="Mu J."/>
            <person name="Lu Y."/>
            <person name="Fan D."/>
            <person name="Liu Y."/>
            <person name="Guan J."/>
            <person name="Zhang Y."/>
            <person name="Yu S."/>
            <person name="Liu X."/>
            <person name="Zhang Y."/>
            <person name="Hong G."/>
            <person name="Han B."/>
            <person name="Choisne N."/>
            <person name="Demange N."/>
            <person name="Orjeda G."/>
            <person name="Samain S."/>
            <person name="Cattolico L."/>
            <person name="Pelletier E."/>
            <person name="Couloux A."/>
            <person name="Segurens B."/>
            <person name="Wincker P."/>
            <person name="D'Hont A."/>
            <person name="Scarpelli C."/>
            <person name="Weissenbach J."/>
            <person name="Salanoubat M."/>
            <person name="Quetier F."/>
            <person name="Yu Y."/>
            <person name="Kim H.R."/>
            <person name="Rambo T."/>
            <person name="Currie J."/>
            <person name="Collura K."/>
            <person name="Luo M."/>
            <person name="Yang T."/>
            <person name="Ammiraju J.S.S."/>
            <person name="Engler F."/>
            <person name="Soderlund C."/>
            <person name="Wing R.A."/>
            <person name="Palmer L.E."/>
            <person name="de la Bastide M."/>
            <person name="Spiegel L."/>
            <person name="Nascimento L."/>
            <person name="Zutavern T."/>
            <person name="O'Shaughnessy A."/>
            <person name="Dike S."/>
            <person name="Dedhia N."/>
            <person name="Preston R."/>
            <person name="Balija V."/>
            <person name="McCombie W.R."/>
            <person name="Chow T."/>
            <person name="Chen H."/>
            <person name="Chung M."/>
            <person name="Chen C."/>
            <person name="Shaw J."/>
            <person name="Wu H."/>
            <person name="Hsiao K."/>
            <person name="Chao Y."/>
            <person name="Chu M."/>
            <person name="Cheng C."/>
            <person name="Hour A."/>
            <person name="Lee P."/>
            <person name="Lin S."/>
            <person name="Lin Y."/>
            <person name="Liou J."/>
            <person name="Liu S."/>
            <person name="Hsing Y."/>
            <person name="Raghuvanshi S."/>
            <person name="Mohanty A."/>
            <person name="Bharti A.K."/>
            <person name="Gaur A."/>
            <person name="Gupta V."/>
            <person name="Kumar D."/>
            <person name="Ravi V."/>
            <person name="Vij S."/>
            <person name="Kapur A."/>
            <person name="Khurana P."/>
            <person name="Khurana P."/>
            <person name="Khurana J.P."/>
            <person name="Tyagi A.K."/>
            <person name="Gaikwad K."/>
            <person name="Singh A."/>
            <person name="Dalal V."/>
            <person name="Srivastava S."/>
            <person name="Dixit A."/>
            <person name="Pal A.K."/>
            <person name="Ghazi I.A."/>
            <person name="Yadav M."/>
            <person name="Pandit A."/>
            <person name="Bhargava A."/>
            <person name="Sureshbabu K."/>
            <person name="Batra K."/>
            <person name="Sharma T.R."/>
            <person name="Mohapatra T."/>
            <person name="Singh N.K."/>
            <person name="Messing J."/>
            <person name="Nelson A.B."/>
            <person name="Fuks G."/>
            <person name="Kavchok S."/>
            <person name="Keizer G."/>
            <person name="Linton E."/>
            <person name="Llaca V."/>
            <person name="Song R."/>
            <person name="Tanyolac B."/>
            <person name="Young S."/>
            <person name="Ho-Il K."/>
            <person name="Hahn J.H."/>
            <person name="Sangsakoo G."/>
            <person name="Vanavichit A."/>
            <person name="de Mattos Luiz.A.T."/>
            <person name="Zimmer P.D."/>
            <person name="Malone G."/>
            <person name="Dellagostin O."/>
            <person name="de Oliveira A.C."/>
            <person name="Bevan M."/>
            <person name="Bancroft I."/>
            <person name="Minx P."/>
            <person name="Cordum H."/>
            <person name="Wilson R."/>
            <person name="Cheng Z."/>
            <person name="Jin W."/>
            <person name="Jiang J."/>
            <person name="Leong S.A."/>
            <person name="Iwama H."/>
            <person name="Gojobori T."/>
            <person name="Itoh T."/>
            <person name="Niimura Y."/>
            <person name="Fujii Y."/>
            <person name="Habara T."/>
            <person name="Sakai H."/>
            <person name="Sato Y."/>
            <person name="Wilson G."/>
            <person name="Kumar K."/>
            <person name="McCouch S."/>
            <person name="Juretic N."/>
            <person name="Hoen D."/>
            <person name="Wright S."/>
            <person name="Bruskiewich R."/>
            <person name="Bureau T."/>
            <person name="Miyao A."/>
            <person name="Hirochika H."/>
            <person name="Nishikawa T."/>
            <person name="Kadowaki K."/>
            <person name="Sugiura M."/>
            <person name="Burr B."/>
            <person name="Sasaki T."/>
        </authorList>
    </citation>
    <scope>NUCLEOTIDE SEQUENCE [LARGE SCALE GENOMIC DNA]</scope>
    <source>
        <strain evidence="3">cv. Nipponbare</strain>
    </source>
</reference>
<dbReference type="KEGG" id="dosa:Os04g0402700"/>
<accession>A0A0P0WA07</accession>
<dbReference type="Gramene" id="Os04t0402700-01">
    <property type="protein sequence ID" value="Os04t0402700-01"/>
    <property type="gene ID" value="Os04g0402700"/>
</dbReference>
<feature type="region of interest" description="Disordered" evidence="1">
    <location>
        <begin position="69"/>
        <end position="90"/>
    </location>
</feature>
<name>A0A0P0WA07_ORYSJ</name>
<dbReference type="AlphaFoldDB" id="A0A0P0WA07"/>
<dbReference type="Proteomes" id="UP000000763">
    <property type="component" value="Chromosome 4"/>
</dbReference>